<protein>
    <submittedName>
        <fullName evidence="1">Uncharacterized protein</fullName>
    </submittedName>
</protein>
<accession>A0A0A9H0N8</accession>
<reference evidence="1" key="1">
    <citation type="submission" date="2014-09" db="EMBL/GenBank/DDBJ databases">
        <authorList>
            <person name="Magalhaes I.L.F."/>
            <person name="Oliveira U."/>
            <person name="Santos F.R."/>
            <person name="Vidigal T.H.D.A."/>
            <person name="Brescovit A.D."/>
            <person name="Santos A.J."/>
        </authorList>
    </citation>
    <scope>NUCLEOTIDE SEQUENCE</scope>
    <source>
        <tissue evidence="1">Shoot tissue taken approximately 20 cm above the soil surface</tissue>
    </source>
</reference>
<dbReference type="EMBL" id="GBRH01171468">
    <property type="protein sequence ID" value="JAE26428.1"/>
    <property type="molecule type" value="Transcribed_RNA"/>
</dbReference>
<evidence type="ECO:0000313" key="1">
    <source>
        <dbReference type="EMBL" id="JAE26428.1"/>
    </source>
</evidence>
<reference evidence="1" key="2">
    <citation type="journal article" date="2015" name="Data Brief">
        <title>Shoot transcriptome of the giant reed, Arundo donax.</title>
        <authorList>
            <person name="Barrero R.A."/>
            <person name="Guerrero F.D."/>
            <person name="Moolhuijzen P."/>
            <person name="Goolsby J.A."/>
            <person name="Tidwell J."/>
            <person name="Bellgard S.E."/>
            <person name="Bellgard M.I."/>
        </authorList>
    </citation>
    <scope>NUCLEOTIDE SEQUENCE</scope>
    <source>
        <tissue evidence="1">Shoot tissue taken approximately 20 cm above the soil surface</tissue>
    </source>
</reference>
<sequence>MEVSCLTTTEFKYSWLMSIQSTADIESISQLIS</sequence>
<proteinExistence type="predicted"/>
<name>A0A0A9H0N8_ARUDO</name>
<dbReference type="AlphaFoldDB" id="A0A0A9H0N8"/>
<organism evidence="1">
    <name type="scientific">Arundo donax</name>
    <name type="common">Giant reed</name>
    <name type="synonym">Donax arundinaceus</name>
    <dbReference type="NCBI Taxonomy" id="35708"/>
    <lineage>
        <taxon>Eukaryota</taxon>
        <taxon>Viridiplantae</taxon>
        <taxon>Streptophyta</taxon>
        <taxon>Embryophyta</taxon>
        <taxon>Tracheophyta</taxon>
        <taxon>Spermatophyta</taxon>
        <taxon>Magnoliopsida</taxon>
        <taxon>Liliopsida</taxon>
        <taxon>Poales</taxon>
        <taxon>Poaceae</taxon>
        <taxon>PACMAD clade</taxon>
        <taxon>Arundinoideae</taxon>
        <taxon>Arundineae</taxon>
        <taxon>Arundo</taxon>
    </lineage>
</organism>